<name>A0ABT5Q8N3_9PSED</name>
<keyword evidence="2" id="KW-1185">Reference proteome</keyword>
<evidence type="ECO:0000313" key="2">
    <source>
        <dbReference type="Proteomes" id="UP001217610"/>
    </source>
</evidence>
<dbReference type="Proteomes" id="UP001217610">
    <property type="component" value="Unassembled WGS sequence"/>
</dbReference>
<proteinExistence type="predicted"/>
<dbReference type="RefSeq" id="WP_273923444.1">
    <property type="nucleotide sequence ID" value="NZ_JAMDGR010000014.1"/>
</dbReference>
<dbReference type="EMBL" id="JAMDGR010000014">
    <property type="protein sequence ID" value="MDD1150007.1"/>
    <property type="molecule type" value="Genomic_DNA"/>
</dbReference>
<protein>
    <submittedName>
        <fullName evidence="1">Uncharacterized protein</fullName>
    </submittedName>
</protein>
<evidence type="ECO:0000313" key="1">
    <source>
        <dbReference type="EMBL" id="MDD1150007.1"/>
    </source>
</evidence>
<reference evidence="1 2" key="1">
    <citation type="submission" date="2022-05" db="EMBL/GenBank/DDBJ databases">
        <title>Novel Pseudomonas spp. Isolated from a Rainbow Trout Aquaculture Facility.</title>
        <authorList>
            <person name="Testerman T."/>
            <person name="Graf J."/>
        </authorList>
    </citation>
    <scope>NUCLEOTIDE SEQUENCE [LARGE SCALE GENOMIC DNA]</scope>
    <source>
        <strain evidence="1 2">ID357</strain>
    </source>
</reference>
<gene>
    <name evidence="1" type="ORF">M5G25_17095</name>
</gene>
<sequence>MSKDPNGTVKRLTDALEIAATGVEKHMRLRAIHQELQPLCPDEFPDEEARELFKSVLEYSGSYDPQRPSAISHPEVEQCFKNLWDLYWLMSSNSQYR</sequence>
<organism evidence="1 2">
    <name type="scientific">Pseudomonas idahonensis</name>
    <dbReference type="NCBI Taxonomy" id="2942628"/>
    <lineage>
        <taxon>Bacteria</taxon>
        <taxon>Pseudomonadati</taxon>
        <taxon>Pseudomonadota</taxon>
        <taxon>Gammaproteobacteria</taxon>
        <taxon>Pseudomonadales</taxon>
        <taxon>Pseudomonadaceae</taxon>
        <taxon>Pseudomonas</taxon>
    </lineage>
</organism>
<comment type="caution">
    <text evidence="1">The sequence shown here is derived from an EMBL/GenBank/DDBJ whole genome shotgun (WGS) entry which is preliminary data.</text>
</comment>
<accession>A0ABT5Q8N3</accession>